<keyword evidence="3" id="KW-0169">Cobalamin biosynthesis</keyword>
<keyword evidence="5" id="KW-0808">Transferase</keyword>
<comment type="similarity">
    <text evidence="2">Belongs to the precorrin methyltransferase family.</text>
</comment>
<evidence type="ECO:0000256" key="2">
    <source>
        <dbReference type="ARBA" id="ARBA00005879"/>
    </source>
</evidence>
<dbReference type="InterPro" id="IPR014776">
    <property type="entry name" value="4pyrrole_Mease_sub2"/>
</dbReference>
<organism evidence="8">
    <name type="scientific">marine metagenome</name>
    <dbReference type="NCBI Taxonomy" id="408172"/>
    <lineage>
        <taxon>unclassified sequences</taxon>
        <taxon>metagenomes</taxon>
        <taxon>ecological metagenomes</taxon>
    </lineage>
</organism>
<feature type="non-terminal residue" evidence="8">
    <location>
        <position position="1"/>
    </location>
</feature>
<dbReference type="PANTHER" id="PTHR43467">
    <property type="entry name" value="COBALT-PRECORRIN-2 C(20)-METHYLTRANSFERASE"/>
    <property type="match status" value="1"/>
</dbReference>
<protein>
    <recommendedName>
        <fullName evidence="7">Tetrapyrrole methylase domain-containing protein</fullName>
    </recommendedName>
</protein>
<dbReference type="Pfam" id="PF00590">
    <property type="entry name" value="TP_methylase"/>
    <property type="match status" value="1"/>
</dbReference>
<dbReference type="InterPro" id="IPR006364">
    <property type="entry name" value="CobI/CbiL/CobIJ_dom"/>
</dbReference>
<gene>
    <name evidence="8" type="ORF">METZ01_LOCUS35124</name>
</gene>
<dbReference type="Gene3D" id="3.30.950.10">
    <property type="entry name" value="Methyltransferase, Cobalt-precorrin-4 Transmethylase, Domain 2"/>
    <property type="match status" value="1"/>
</dbReference>
<proteinExistence type="inferred from homology"/>
<dbReference type="GO" id="GO:0009236">
    <property type="term" value="P:cobalamin biosynthetic process"/>
    <property type="evidence" value="ECO:0007669"/>
    <property type="project" value="UniProtKB-UniPathway"/>
</dbReference>
<comment type="pathway">
    <text evidence="1">Cofactor biosynthesis; adenosylcobalamin biosynthesis.</text>
</comment>
<accession>A0A381QT38</accession>
<dbReference type="PIRSF" id="PIRSF036427">
    <property type="entry name" value="Precrrn-2_mtase"/>
    <property type="match status" value="1"/>
</dbReference>
<evidence type="ECO:0000313" key="8">
    <source>
        <dbReference type="EMBL" id="SUZ82270.1"/>
    </source>
</evidence>
<dbReference type="InterPro" id="IPR014777">
    <property type="entry name" value="4pyrrole_Mease_sub1"/>
</dbReference>
<dbReference type="InterPro" id="IPR035996">
    <property type="entry name" value="4pyrrol_Methylase_sf"/>
</dbReference>
<name>A0A381QT38_9ZZZZ</name>
<feature type="non-terminal residue" evidence="8">
    <location>
        <position position="240"/>
    </location>
</feature>
<dbReference type="InterPro" id="IPR000878">
    <property type="entry name" value="4pyrrol_Mease"/>
</dbReference>
<evidence type="ECO:0000256" key="5">
    <source>
        <dbReference type="ARBA" id="ARBA00022679"/>
    </source>
</evidence>
<dbReference type="InterPro" id="IPR012382">
    <property type="entry name" value="CobI/CbiL"/>
</dbReference>
<keyword evidence="6" id="KW-0949">S-adenosyl-L-methionine</keyword>
<evidence type="ECO:0000256" key="1">
    <source>
        <dbReference type="ARBA" id="ARBA00004953"/>
    </source>
</evidence>
<reference evidence="8" key="1">
    <citation type="submission" date="2018-05" db="EMBL/GenBank/DDBJ databases">
        <authorList>
            <person name="Lanie J.A."/>
            <person name="Ng W.-L."/>
            <person name="Kazmierczak K.M."/>
            <person name="Andrzejewski T.M."/>
            <person name="Davidsen T.M."/>
            <person name="Wayne K.J."/>
            <person name="Tettelin H."/>
            <person name="Glass J.I."/>
            <person name="Rusch D."/>
            <person name="Podicherti R."/>
            <person name="Tsui H.-C.T."/>
            <person name="Winkler M.E."/>
        </authorList>
    </citation>
    <scope>NUCLEOTIDE SEQUENCE</scope>
</reference>
<evidence type="ECO:0000259" key="7">
    <source>
        <dbReference type="Pfam" id="PF00590"/>
    </source>
</evidence>
<dbReference type="UniPathway" id="UPA00148"/>
<dbReference type="GO" id="GO:0030788">
    <property type="term" value="F:precorrin-2 C20-methyltransferase activity"/>
    <property type="evidence" value="ECO:0007669"/>
    <property type="project" value="InterPro"/>
</dbReference>
<dbReference type="PANTHER" id="PTHR43467:SF2">
    <property type="entry name" value="COBALT-PRECORRIN-2 C(20)-METHYLTRANSFERASE"/>
    <property type="match status" value="1"/>
</dbReference>
<sequence length="240" mass="25960">MRSSGENNKRGSFYGLGVGPGDPELLTIKAQKTLQSVAVICFTQLDDGQESYALSVVKGILEAANPVFLAITIPYDDDTPVSQQTWDDAAKEIAVHLENGGDVAFITEGDPMLYSEFFQVLESVKVVVQDLKVEVIPGVSSVMAAAASSGMPLVTHGQRLTILPKVYGIDDLMEAIANSDTTVLMEVDEDLLRALASREKLGLSGKATYVRQASTVRENVEEDISKLEAEDLDYFSLLII</sequence>
<dbReference type="AlphaFoldDB" id="A0A381QT38"/>
<evidence type="ECO:0000256" key="6">
    <source>
        <dbReference type="ARBA" id="ARBA00022691"/>
    </source>
</evidence>
<feature type="domain" description="Tetrapyrrole methylase" evidence="7">
    <location>
        <begin position="13"/>
        <end position="221"/>
    </location>
</feature>
<evidence type="ECO:0000256" key="4">
    <source>
        <dbReference type="ARBA" id="ARBA00022603"/>
    </source>
</evidence>
<dbReference type="NCBIfam" id="TIGR01467">
    <property type="entry name" value="cobI_cbiL"/>
    <property type="match status" value="1"/>
</dbReference>
<dbReference type="Gene3D" id="3.40.1010.10">
    <property type="entry name" value="Cobalt-precorrin-4 Transmethylase, Domain 1"/>
    <property type="match status" value="1"/>
</dbReference>
<dbReference type="EMBL" id="UINC01001499">
    <property type="protein sequence ID" value="SUZ82270.1"/>
    <property type="molecule type" value="Genomic_DNA"/>
</dbReference>
<keyword evidence="4" id="KW-0489">Methyltransferase</keyword>
<dbReference type="SUPFAM" id="SSF53790">
    <property type="entry name" value="Tetrapyrrole methylase"/>
    <property type="match status" value="1"/>
</dbReference>
<evidence type="ECO:0000256" key="3">
    <source>
        <dbReference type="ARBA" id="ARBA00022573"/>
    </source>
</evidence>
<dbReference type="CDD" id="cd11645">
    <property type="entry name" value="Precorrin_2_C20_MT"/>
    <property type="match status" value="1"/>
</dbReference>
<dbReference type="GO" id="GO:0032259">
    <property type="term" value="P:methylation"/>
    <property type="evidence" value="ECO:0007669"/>
    <property type="project" value="UniProtKB-KW"/>
</dbReference>